<dbReference type="EMBL" id="RDOJ01000001">
    <property type="protein sequence ID" value="RLZ12710.1"/>
    <property type="molecule type" value="Genomic_DNA"/>
</dbReference>
<protein>
    <submittedName>
        <fullName evidence="2">Glycosyltransferase family 2 protein</fullName>
    </submittedName>
</protein>
<sequence>MKFSILIAHYNNDLFFKDCYNSIINQSYQDFEVIIVDDYSEVTSIKEVKNLIKNDIRFKFFQNSSNKGVGYTKNKCIEFASGDICGFVDPDDALRNDAVEKMVEFFKKKDCVAAYSKMMLCDNQLQPINPFNRTKQIINRDKYFVNINNNITHFFSFKKHIYDLTEKIDPNLRRAEDQDLYLKLYEKGRILFIDDCLYNYRLHKNGLTQGEDKGKSDFLNVIKKTFKRRKINKFQKFEDEDLYNKLIKKEQSINKRIIRYYLNHFII</sequence>
<organism evidence="2 3">
    <name type="scientific">Faecalibacter macacae</name>
    <dbReference type="NCBI Taxonomy" id="1859289"/>
    <lineage>
        <taxon>Bacteria</taxon>
        <taxon>Pseudomonadati</taxon>
        <taxon>Bacteroidota</taxon>
        <taxon>Flavobacteriia</taxon>
        <taxon>Flavobacteriales</taxon>
        <taxon>Weeksellaceae</taxon>
        <taxon>Faecalibacter</taxon>
    </lineage>
</organism>
<dbReference type="SUPFAM" id="SSF53448">
    <property type="entry name" value="Nucleotide-diphospho-sugar transferases"/>
    <property type="match status" value="1"/>
</dbReference>
<evidence type="ECO:0000313" key="3">
    <source>
        <dbReference type="Proteomes" id="UP000275348"/>
    </source>
</evidence>
<dbReference type="Proteomes" id="UP000275348">
    <property type="component" value="Unassembled WGS sequence"/>
</dbReference>
<dbReference type="Gene3D" id="3.90.550.10">
    <property type="entry name" value="Spore Coat Polysaccharide Biosynthesis Protein SpsA, Chain A"/>
    <property type="match status" value="1"/>
</dbReference>
<evidence type="ECO:0000313" key="2">
    <source>
        <dbReference type="EMBL" id="RLZ12710.1"/>
    </source>
</evidence>
<dbReference type="PANTHER" id="PTHR22916">
    <property type="entry name" value="GLYCOSYLTRANSFERASE"/>
    <property type="match status" value="1"/>
</dbReference>
<name>A0A3L9MI04_9FLAO</name>
<dbReference type="AlphaFoldDB" id="A0A3L9MI04"/>
<dbReference type="PANTHER" id="PTHR22916:SF3">
    <property type="entry name" value="UDP-GLCNAC:BETAGAL BETA-1,3-N-ACETYLGLUCOSAMINYLTRANSFERASE-LIKE PROTEIN 1"/>
    <property type="match status" value="1"/>
</dbReference>
<dbReference type="InterPro" id="IPR029044">
    <property type="entry name" value="Nucleotide-diphossugar_trans"/>
</dbReference>
<dbReference type="RefSeq" id="WP_121933288.1">
    <property type="nucleotide sequence ID" value="NZ_RDOJ01000001.1"/>
</dbReference>
<feature type="domain" description="Glycosyltransferase 2-like" evidence="1">
    <location>
        <begin position="4"/>
        <end position="162"/>
    </location>
</feature>
<gene>
    <name evidence="2" type="ORF">EAH69_00720</name>
</gene>
<keyword evidence="3" id="KW-1185">Reference proteome</keyword>
<comment type="caution">
    <text evidence="2">The sequence shown here is derived from an EMBL/GenBank/DDBJ whole genome shotgun (WGS) entry which is preliminary data.</text>
</comment>
<proteinExistence type="predicted"/>
<dbReference type="CDD" id="cd00761">
    <property type="entry name" value="Glyco_tranf_GTA_type"/>
    <property type="match status" value="1"/>
</dbReference>
<dbReference type="GO" id="GO:0016758">
    <property type="term" value="F:hexosyltransferase activity"/>
    <property type="evidence" value="ECO:0007669"/>
    <property type="project" value="UniProtKB-ARBA"/>
</dbReference>
<accession>A0A3L9MI04</accession>
<reference evidence="2 3" key="1">
    <citation type="submission" date="2018-10" db="EMBL/GenBank/DDBJ databases">
        <authorList>
            <person name="Chen X."/>
        </authorList>
    </citation>
    <scope>NUCLEOTIDE SEQUENCE [LARGE SCALE GENOMIC DNA]</scope>
    <source>
        <strain evidence="2 3">YIM 102668</strain>
    </source>
</reference>
<evidence type="ECO:0000259" key="1">
    <source>
        <dbReference type="Pfam" id="PF00535"/>
    </source>
</evidence>
<dbReference type="Pfam" id="PF00535">
    <property type="entry name" value="Glycos_transf_2"/>
    <property type="match status" value="1"/>
</dbReference>
<dbReference type="OrthoDB" id="635429at2"/>
<dbReference type="InterPro" id="IPR001173">
    <property type="entry name" value="Glyco_trans_2-like"/>
</dbReference>